<reference evidence="1 2" key="1">
    <citation type="submission" date="2014-02" db="EMBL/GenBank/DDBJ databases">
        <authorList>
            <person name="Sears C."/>
            <person name="Carroll K."/>
            <person name="Sack B.R."/>
            <person name="Qadri F."/>
            <person name="Myers L.L."/>
            <person name="Chung G.-T."/>
            <person name="Escheverria P."/>
            <person name="Fraser C.M."/>
            <person name="Sadzewicz L."/>
            <person name="Shefchek K.A."/>
            <person name="Tallon L."/>
            <person name="Das S.P."/>
            <person name="Daugherty S."/>
            <person name="Mongodin E.F."/>
        </authorList>
    </citation>
    <scope>NUCLEOTIDE SEQUENCE [LARGE SCALE GENOMIC DNA]</scope>
    <source>
        <strain evidence="1 2">3976T8</strain>
    </source>
</reference>
<protein>
    <submittedName>
        <fullName evidence="1">Uncharacterized protein</fullName>
    </submittedName>
</protein>
<gene>
    <name evidence="1" type="ORF">M123_2675</name>
</gene>
<dbReference type="Proteomes" id="UP000020938">
    <property type="component" value="Unassembled WGS sequence"/>
</dbReference>
<evidence type="ECO:0000313" key="2">
    <source>
        <dbReference type="Proteomes" id="UP000020938"/>
    </source>
</evidence>
<name>A0A016E730_BACFG</name>
<comment type="caution">
    <text evidence="1">The sequence shown here is derived from an EMBL/GenBank/DDBJ whole genome shotgun (WGS) entry which is preliminary data.</text>
</comment>
<evidence type="ECO:0000313" key="1">
    <source>
        <dbReference type="EMBL" id="EXZ72956.1"/>
    </source>
</evidence>
<dbReference type="EMBL" id="JGDS01000053">
    <property type="protein sequence ID" value="EXZ72956.1"/>
    <property type="molecule type" value="Genomic_DNA"/>
</dbReference>
<dbReference type="AlphaFoldDB" id="A0A016E730"/>
<sequence>MVRFFLFVRLIPGHNFTAYNYSKDKNDKLPYKYEDFLNQPYSQTYSNPQKPEYQLQEQYTDNKYRQQIYNQQQFKHNV</sequence>
<proteinExistence type="predicted"/>
<organism evidence="1 2">
    <name type="scientific">Bacteroides fragilis str. 3976T8</name>
    <dbReference type="NCBI Taxonomy" id="1339314"/>
    <lineage>
        <taxon>Bacteria</taxon>
        <taxon>Pseudomonadati</taxon>
        <taxon>Bacteroidota</taxon>
        <taxon>Bacteroidia</taxon>
        <taxon>Bacteroidales</taxon>
        <taxon>Bacteroidaceae</taxon>
        <taxon>Bacteroides</taxon>
    </lineage>
</organism>
<dbReference type="PATRIC" id="fig|1339314.3.peg.2852"/>
<accession>A0A016E730</accession>